<keyword evidence="3" id="KW-1185">Reference proteome</keyword>
<dbReference type="AlphaFoldDB" id="A0A1M6VGE9"/>
<dbReference type="RefSeq" id="WP_073113051.1">
    <property type="nucleotide sequence ID" value="NZ_FQZY01000089.1"/>
</dbReference>
<evidence type="ECO:0000313" key="2">
    <source>
        <dbReference type="EMBL" id="SHK80538.1"/>
    </source>
</evidence>
<keyword evidence="1" id="KW-0175">Coiled coil</keyword>
<sequence length="60" mass="6889">MDELEVRILKLEQECRDLKLSMIEILEKLMTFNNLADQVELASAQTGKILKLLEQADIAE</sequence>
<dbReference type="Proteomes" id="UP000184301">
    <property type="component" value="Unassembled WGS sequence"/>
</dbReference>
<accession>A0A1M6VGE9</accession>
<evidence type="ECO:0000256" key="1">
    <source>
        <dbReference type="SAM" id="Coils"/>
    </source>
</evidence>
<gene>
    <name evidence="2" type="ORF">SAMN02745243_03763</name>
</gene>
<feature type="coiled-coil region" evidence="1">
    <location>
        <begin position="1"/>
        <end position="28"/>
    </location>
</feature>
<protein>
    <submittedName>
        <fullName evidence="2">Uncharacterized protein</fullName>
    </submittedName>
</protein>
<proteinExistence type="predicted"/>
<name>A0A1M6VGE9_9FIRM</name>
<evidence type="ECO:0000313" key="3">
    <source>
        <dbReference type="Proteomes" id="UP000184301"/>
    </source>
</evidence>
<organism evidence="2 3">
    <name type="scientific">Hespellia stercorisuis DSM 15480</name>
    <dbReference type="NCBI Taxonomy" id="1121950"/>
    <lineage>
        <taxon>Bacteria</taxon>
        <taxon>Bacillati</taxon>
        <taxon>Bacillota</taxon>
        <taxon>Clostridia</taxon>
        <taxon>Lachnospirales</taxon>
        <taxon>Lachnospiraceae</taxon>
        <taxon>Hespellia</taxon>
    </lineage>
</organism>
<reference evidence="2 3" key="1">
    <citation type="submission" date="2016-11" db="EMBL/GenBank/DDBJ databases">
        <authorList>
            <person name="Jaros S."/>
            <person name="Januszkiewicz K."/>
            <person name="Wedrychowicz H."/>
        </authorList>
    </citation>
    <scope>NUCLEOTIDE SEQUENCE [LARGE SCALE GENOMIC DNA]</scope>
    <source>
        <strain evidence="2 3">DSM 15480</strain>
    </source>
</reference>
<dbReference type="EMBL" id="FQZY01000089">
    <property type="protein sequence ID" value="SHK80538.1"/>
    <property type="molecule type" value="Genomic_DNA"/>
</dbReference>